<comment type="similarity">
    <text evidence="1">Belongs to the FAD-binding oxidoreductase/transferase type 4 family.</text>
</comment>
<comment type="caution">
    <text evidence="11">The sequence shown here is derived from an EMBL/GenBank/DDBJ whole genome shotgun (WGS) entry which is preliminary data.</text>
</comment>
<evidence type="ECO:0000256" key="4">
    <source>
        <dbReference type="ARBA" id="ARBA00023002"/>
    </source>
</evidence>
<gene>
    <name evidence="11" type="ORF">AN215_11755</name>
</gene>
<dbReference type="PATRIC" id="fig|933944.5.peg.5394"/>
<keyword evidence="12" id="KW-1185">Reference proteome</keyword>
<dbReference type="GO" id="GO:0071949">
    <property type="term" value="F:FAD binding"/>
    <property type="evidence" value="ECO:0007669"/>
    <property type="project" value="InterPro"/>
</dbReference>
<dbReference type="InterPro" id="IPR004113">
    <property type="entry name" value="FAD-bd_oxidored_4_C"/>
</dbReference>
<dbReference type="Gene3D" id="3.30.43.10">
    <property type="entry name" value="Uridine Diphospho-n-acetylenolpyruvylglucosamine Reductase, domain 2"/>
    <property type="match status" value="1"/>
</dbReference>
<dbReference type="STRING" id="933944.AN215_11755"/>
<dbReference type="InterPro" id="IPR016167">
    <property type="entry name" value="FAD-bd_PCMH_sub1"/>
</dbReference>
<proteinExistence type="inferred from homology"/>
<dbReference type="GO" id="GO:0008610">
    <property type="term" value="P:lipid biosynthetic process"/>
    <property type="evidence" value="ECO:0007669"/>
    <property type="project" value="InterPro"/>
</dbReference>
<keyword evidence="3 7" id="KW-0274">FAD</keyword>
<dbReference type="InterPro" id="IPR036318">
    <property type="entry name" value="FAD-bd_PCMH-like_sf"/>
</dbReference>
<accession>A0A1E7JPK2</accession>
<dbReference type="Proteomes" id="UP000176087">
    <property type="component" value="Unassembled WGS sequence"/>
</dbReference>
<dbReference type="InterPro" id="IPR006094">
    <property type="entry name" value="Oxid_FAD_bind_N"/>
</dbReference>
<dbReference type="OrthoDB" id="9811557at2"/>
<comment type="cofactor">
    <cofactor evidence="7">
        <name>FAD</name>
        <dbReference type="ChEBI" id="CHEBI:57692"/>
    </cofactor>
</comment>
<evidence type="ECO:0000313" key="12">
    <source>
        <dbReference type="Proteomes" id="UP000176087"/>
    </source>
</evidence>
<feature type="site" description="Important for enzyme activity" evidence="8">
    <location>
        <position position="325"/>
    </location>
</feature>
<dbReference type="InterPro" id="IPR016164">
    <property type="entry name" value="FAD-linked_Oxase-like_C"/>
</dbReference>
<dbReference type="GO" id="GO:0016491">
    <property type="term" value="F:oxidoreductase activity"/>
    <property type="evidence" value="ECO:0007669"/>
    <property type="project" value="UniProtKB-KW"/>
</dbReference>
<evidence type="ECO:0000259" key="10">
    <source>
        <dbReference type="PROSITE" id="PS51387"/>
    </source>
</evidence>
<sequence>MAAEHSPGSTRSTPAGRTAAAGRSWWGWGRTDQALPDSECAALATMIPGLPSAPLPVPDAAALTLAPPRIRVPGSLAHLVSDGTADRAAHTYGKAYRDVVRALHGDLAAAPDLVAFPRTEAELVDLLDWAGTRNAALIPYGGGSSVVGGVEYRGGDHSGVLSLDLSAMDRVLEVDTTSRAARIQAGVLGPALERQLRDHGGGLTLRHFPQSFEFSTLGGWLATRAGGHYATLHTHIDDFVESMRVVTPAGVSESWRLPGSGAGPSPDRLFLGSEGTLGVITEAWMRLQDRPVHKASAAVLFADFADAAEAVRAISQSGLHPANCRLLDPGEAALAGAAQGGDSVLVLGVESAHHPVDGRLAELCALAADHGGRVPASASAPGGGDGDGGPAARDDAVDAWRSAFVRMPYLRDGLARMSAITETFETACTWDRFAGLYEAVRTGTAAAVKEITGSPGLVNCRLTHVYPDGPAPYFTVIAAGRRGREVAMWDEIKSAAMETLGRHGATVTHHHAVGRDHRPGYDRQRPEPFALALRAAKSALDPRGILNPGVLLGSGSPGAG</sequence>
<protein>
    <submittedName>
        <fullName evidence="11">FAD-linked oxidase</fullName>
    </submittedName>
</protein>
<dbReference type="AlphaFoldDB" id="A0A1E7JPK2"/>
<feature type="binding site" evidence="7">
    <location>
        <begin position="274"/>
        <end position="280"/>
    </location>
    <ligand>
        <name>FAD</name>
        <dbReference type="ChEBI" id="CHEBI:57692"/>
    </ligand>
</feature>
<dbReference type="RefSeq" id="WP_070009065.1">
    <property type="nucleotide sequence ID" value="NZ_LJGS01000036.1"/>
</dbReference>
<keyword evidence="2" id="KW-0285">Flavoprotein</keyword>
<organism evidence="11 12">
    <name type="scientific">Streptomyces abyssalis</name>
    <dbReference type="NCBI Taxonomy" id="933944"/>
    <lineage>
        <taxon>Bacteria</taxon>
        <taxon>Bacillati</taxon>
        <taxon>Actinomycetota</taxon>
        <taxon>Actinomycetes</taxon>
        <taxon>Kitasatosporales</taxon>
        <taxon>Streptomycetaceae</taxon>
        <taxon>Streptomyces</taxon>
    </lineage>
</organism>
<dbReference type="PROSITE" id="PS51387">
    <property type="entry name" value="FAD_PCMH"/>
    <property type="match status" value="1"/>
</dbReference>
<reference evidence="11 12" key="1">
    <citation type="journal article" date="2016" name="Front. Microbiol.">
        <title>Comparative Genomics Analysis of Streptomyces Species Reveals Their Adaptation to the Marine Environment and Their Diversity at the Genomic Level.</title>
        <authorList>
            <person name="Tian X."/>
            <person name="Zhang Z."/>
            <person name="Yang T."/>
            <person name="Chen M."/>
            <person name="Li J."/>
            <person name="Chen F."/>
            <person name="Yang J."/>
            <person name="Li W."/>
            <person name="Zhang B."/>
            <person name="Zhang Z."/>
            <person name="Wu J."/>
            <person name="Zhang C."/>
            <person name="Long L."/>
            <person name="Xiao J."/>
        </authorList>
    </citation>
    <scope>NUCLEOTIDE SEQUENCE [LARGE SCALE GENOMIC DNA]</scope>
    <source>
        <strain evidence="11 12">SCSIO 10390</strain>
    </source>
</reference>
<feature type="binding site" evidence="6">
    <location>
        <position position="411"/>
    </location>
    <ligand>
        <name>substrate</name>
    </ligand>
</feature>
<feature type="binding site" evidence="7">
    <location>
        <begin position="139"/>
        <end position="145"/>
    </location>
    <ligand>
        <name>FAD</name>
        <dbReference type="ChEBI" id="CHEBI:57692"/>
    </ligand>
</feature>
<evidence type="ECO:0000256" key="9">
    <source>
        <dbReference type="SAM" id="MobiDB-lite"/>
    </source>
</evidence>
<dbReference type="InterPro" id="IPR016169">
    <property type="entry name" value="FAD-bd_PCMH_sub2"/>
</dbReference>
<dbReference type="PANTHER" id="PTHR46568">
    <property type="entry name" value="ALKYLDIHYDROXYACETONEPHOSPHATE SYNTHASE, PEROXISOMAL"/>
    <property type="match status" value="1"/>
</dbReference>
<dbReference type="Pfam" id="PF02913">
    <property type="entry name" value="FAD-oxidase_C"/>
    <property type="match status" value="1"/>
</dbReference>
<dbReference type="InterPro" id="IPR016166">
    <property type="entry name" value="FAD-bd_PCMH"/>
</dbReference>
<dbReference type="Gene3D" id="3.30.70.3450">
    <property type="match status" value="1"/>
</dbReference>
<dbReference type="InterPro" id="IPR025650">
    <property type="entry name" value="Alkyl-DHAP_Synthase"/>
</dbReference>
<keyword evidence="4" id="KW-0560">Oxidoreductase</keyword>
<evidence type="ECO:0000256" key="1">
    <source>
        <dbReference type="ARBA" id="ARBA00008000"/>
    </source>
</evidence>
<feature type="domain" description="FAD-binding PCMH-type" evidence="10">
    <location>
        <begin position="107"/>
        <end position="290"/>
    </location>
</feature>
<evidence type="ECO:0000313" key="11">
    <source>
        <dbReference type="EMBL" id="OEU90209.1"/>
    </source>
</evidence>
<evidence type="ECO:0000256" key="2">
    <source>
        <dbReference type="ARBA" id="ARBA00022630"/>
    </source>
</evidence>
<dbReference type="SUPFAM" id="SSF55103">
    <property type="entry name" value="FAD-linked oxidases, C-terminal domain"/>
    <property type="match status" value="1"/>
</dbReference>
<dbReference type="PANTHER" id="PTHR46568:SF1">
    <property type="entry name" value="ALKYLDIHYDROXYACETONEPHOSPHATE SYNTHASE, PEROXISOMAL"/>
    <property type="match status" value="1"/>
</dbReference>
<name>A0A1E7JPK2_9ACTN</name>
<dbReference type="SUPFAM" id="SSF56176">
    <property type="entry name" value="FAD-binding/transporter-associated domain-like"/>
    <property type="match status" value="1"/>
</dbReference>
<evidence type="ECO:0000256" key="7">
    <source>
        <dbReference type="PIRSR" id="PIRSR625650-3"/>
    </source>
</evidence>
<dbReference type="Pfam" id="PF01565">
    <property type="entry name" value="FAD_binding_4"/>
    <property type="match status" value="1"/>
</dbReference>
<dbReference type="Gene3D" id="3.30.300.330">
    <property type="match status" value="1"/>
</dbReference>
<feature type="region of interest" description="Disordered" evidence="9">
    <location>
        <begin position="1"/>
        <end position="23"/>
    </location>
</feature>
<evidence type="ECO:0000256" key="3">
    <source>
        <dbReference type="ARBA" id="ARBA00022827"/>
    </source>
</evidence>
<evidence type="ECO:0000256" key="5">
    <source>
        <dbReference type="PIRSR" id="PIRSR625650-1"/>
    </source>
</evidence>
<feature type="active site" description="Proton donor/acceptor" evidence="5">
    <location>
        <position position="473"/>
    </location>
</feature>
<evidence type="ECO:0000256" key="8">
    <source>
        <dbReference type="PIRSR" id="PIRSR625650-4"/>
    </source>
</evidence>
<dbReference type="EMBL" id="LJGT01000038">
    <property type="protein sequence ID" value="OEU90209.1"/>
    <property type="molecule type" value="Genomic_DNA"/>
</dbReference>
<evidence type="ECO:0000256" key="6">
    <source>
        <dbReference type="PIRSR" id="PIRSR625650-2"/>
    </source>
</evidence>
<dbReference type="Gene3D" id="3.30.465.10">
    <property type="match status" value="1"/>
</dbReference>
<dbReference type="GO" id="GO:0008609">
    <property type="term" value="F:alkylglycerone-phosphate synthase activity"/>
    <property type="evidence" value="ECO:0007669"/>
    <property type="project" value="InterPro"/>
</dbReference>